<name>A0A9P5PUS5_9AGAR</name>
<accession>A0A9P5PUS5</accession>
<comment type="caution">
    <text evidence="1">The sequence shown here is derived from an EMBL/GenBank/DDBJ whole genome shotgun (WGS) entry which is preliminary data.</text>
</comment>
<organism evidence="1 2">
    <name type="scientific">Rhodocollybia butyracea</name>
    <dbReference type="NCBI Taxonomy" id="206335"/>
    <lineage>
        <taxon>Eukaryota</taxon>
        <taxon>Fungi</taxon>
        <taxon>Dikarya</taxon>
        <taxon>Basidiomycota</taxon>
        <taxon>Agaricomycotina</taxon>
        <taxon>Agaricomycetes</taxon>
        <taxon>Agaricomycetidae</taxon>
        <taxon>Agaricales</taxon>
        <taxon>Marasmiineae</taxon>
        <taxon>Omphalotaceae</taxon>
        <taxon>Rhodocollybia</taxon>
    </lineage>
</organism>
<keyword evidence="2" id="KW-1185">Reference proteome</keyword>
<gene>
    <name evidence="1" type="ORF">BDP27DRAFT_720554</name>
</gene>
<dbReference type="EMBL" id="JADNRY010000050">
    <property type="protein sequence ID" value="KAF9069532.1"/>
    <property type="molecule type" value="Genomic_DNA"/>
</dbReference>
<proteinExistence type="predicted"/>
<evidence type="ECO:0000313" key="2">
    <source>
        <dbReference type="Proteomes" id="UP000772434"/>
    </source>
</evidence>
<dbReference type="Proteomes" id="UP000772434">
    <property type="component" value="Unassembled WGS sequence"/>
</dbReference>
<evidence type="ECO:0000313" key="1">
    <source>
        <dbReference type="EMBL" id="KAF9069532.1"/>
    </source>
</evidence>
<dbReference type="AlphaFoldDB" id="A0A9P5PUS5"/>
<protein>
    <submittedName>
        <fullName evidence="1">Uncharacterized protein</fullName>
    </submittedName>
</protein>
<reference evidence="1" key="1">
    <citation type="submission" date="2020-11" db="EMBL/GenBank/DDBJ databases">
        <authorList>
            <consortium name="DOE Joint Genome Institute"/>
            <person name="Ahrendt S."/>
            <person name="Riley R."/>
            <person name="Andreopoulos W."/>
            <person name="Labutti K."/>
            <person name="Pangilinan J."/>
            <person name="Ruiz-Duenas F.J."/>
            <person name="Barrasa J.M."/>
            <person name="Sanchez-Garcia M."/>
            <person name="Camarero S."/>
            <person name="Miyauchi S."/>
            <person name="Serrano A."/>
            <person name="Linde D."/>
            <person name="Babiker R."/>
            <person name="Drula E."/>
            <person name="Ayuso-Fernandez I."/>
            <person name="Pacheco R."/>
            <person name="Padilla G."/>
            <person name="Ferreira P."/>
            <person name="Barriuso J."/>
            <person name="Kellner H."/>
            <person name="Castanera R."/>
            <person name="Alfaro M."/>
            <person name="Ramirez L."/>
            <person name="Pisabarro A.G."/>
            <person name="Kuo A."/>
            <person name="Tritt A."/>
            <person name="Lipzen A."/>
            <person name="He G."/>
            <person name="Yan M."/>
            <person name="Ng V."/>
            <person name="Cullen D."/>
            <person name="Martin F."/>
            <person name="Rosso M.-N."/>
            <person name="Henrissat B."/>
            <person name="Hibbett D."/>
            <person name="Martinez A.T."/>
            <person name="Grigoriev I.V."/>
        </authorList>
    </citation>
    <scope>NUCLEOTIDE SEQUENCE</scope>
    <source>
        <strain evidence="1">AH 40177</strain>
    </source>
</reference>
<sequence>MLFPTHLPYPITDLSPWKTRFLHVIWDLRHAENLPTLLMTDSSRALPWKDNARYKLMLSQILSYHVLDMIPSDTWFLSDSNRGFRYVPQFMFQKGCFVIQAASLDHRMEWEKELIYVYNLVMKLWSAEELISGLQLQPDIQSRFLTTVKPLVEFSLEQNMARLGMRSCMLLIYPRSIR</sequence>
<dbReference type="OrthoDB" id="2340858at2759"/>